<evidence type="ECO:0000256" key="5">
    <source>
        <dbReference type="ARBA" id="ARBA00024029"/>
    </source>
</evidence>
<dbReference type="EMBL" id="PDZR01000011">
    <property type="protein sequence ID" value="PNG25863.1"/>
    <property type="molecule type" value="Genomic_DNA"/>
</dbReference>
<gene>
    <name evidence="6" type="ORF">CR492_11030</name>
</gene>
<proteinExistence type="inferred from homology"/>
<dbReference type="PANTHER" id="PTHR35005:SF1">
    <property type="entry name" value="2-AMINO-5-FORMYLAMINO-6-RIBOSYLAMINOPYRIMIDIN-4(3H)-ONE 5'-MONOPHOSPHATE DEFORMYLASE"/>
    <property type="match status" value="1"/>
</dbReference>
<dbReference type="Proteomes" id="UP000236286">
    <property type="component" value="Unassembled WGS sequence"/>
</dbReference>
<evidence type="ECO:0000256" key="3">
    <source>
        <dbReference type="ARBA" id="ARBA00022801"/>
    </source>
</evidence>
<keyword evidence="4" id="KW-0862">Zinc</keyword>
<dbReference type="Gene3D" id="3.40.50.10310">
    <property type="entry name" value="Creatininase"/>
    <property type="match status" value="1"/>
</dbReference>
<protein>
    <submittedName>
        <fullName evidence="6">Creatininase</fullName>
    </submittedName>
</protein>
<dbReference type="OrthoDB" id="9801445at2"/>
<dbReference type="GO" id="GO:0046872">
    <property type="term" value="F:metal ion binding"/>
    <property type="evidence" value="ECO:0007669"/>
    <property type="project" value="UniProtKB-KW"/>
</dbReference>
<dbReference type="GO" id="GO:0009231">
    <property type="term" value="P:riboflavin biosynthetic process"/>
    <property type="evidence" value="ECO:0007669"/>
    <property type="project" value="TreeGrafter"/>
</dbReference>
<dbReference type="Pfam" id="PF02633">
    <property type="entry name" value="Creatininase"/>
    <property type="match status" value="1"/>
</dbReference>
<evidence type="ECO:0000256" key="2">
    <source>
        <dbReference type="ARBA" id="ARBA00022723"/>
    </source>
</evidence>
<reference evidence="6 7" key="1">
    <citation type="submission" date="2017-10" db="EMBL/GenBank/DDBJ databases">
        <title>Genome announcement of Methylocella silvestris TVC from permafrost.</title>
        <authorList>
            <person name="Wang J."/>
            <person name="Geng K."/>
            <person name="Ul-Haque F."/>
            <person name="Crombie A.T."/>
            <person name="Street L.E."/>
            <person name="Wookey P.A."/>
            <person name="Murrell J.C."/>
            <person name="Pratscher J."/>
        </authorList>
    </citation>
    <scope>NUCLEOTIDE SEQUENCE [LARGE SCALE GENOMIC DNA]</scope>
    <source>
        <strain evidence="6 7">TVC</strain>
    </source>
</reference>
<evidence type="ECO:0000313" key="7">
    <source>
        <dbReference type="Proteomes" id="UP000236286"/>
    </source>
</evidence>
<dbReference type="InterPro" id="IPR003785">
    <property type="entry name" value="Creatininase/forma_Hydrolase"/>
</dbReference>
<keyword evidence="3" id="KW-0378">Hydrolase</keyword>
<evidence type="ECO:0000313" key="6">
    <source>
        <dbReference type="EMBL" id="PNG25863.1"/>
    </source>
</evidence>
<comment type="cofactor">
    <cofactor evidence="1">
        <name>Zn(2+)</name>
        <dbReference type="ChEBI" id="CHEBI:29105"/>
    </cofactor>
</comment>
<dbReference type="InterPro" id="IPR024087">
    <property type="entry name" value="Creatininase-like_sf"/>
</dbReference>
<dbReference type="GO" id="GO:0016811">
    <property type="term" value="F:hydrolase activity, acting on carbon-nitrogen (but not peptide) bonds, in linear amides"/>
    <property type="evidence" value="ECO:0007669"/>
    <property type="project" value="TreeGrafter"/>
</dbReference>
<accession>A0A2J7TGI4</accession>
<dbReference type="RefSeq" id="WP_102843803.1">
    <property type="nucleotide sequence ID" value="NZ_PDZR01000011.1"/>
</dbReference>
<dbReference type="AlphaFoldDB" id="A0A2J7TGI4"/>
<comment type="caution">
    <text evidence="6">The sequence shown here is derived from an EMBL/GenBank/DDBJ whole genome shotgun (WGS) entry which is preliminary data.</text>
</comment>
<comment type="similarity">
    <text evidence="5">Belongs to the creatininase superfamily.</text>
</comment>
<evidence type="ECO:0000256" key="1">
    <source>
        <dbReference type="ARBA" id="ARBA00001947"/>
    </source>
</evidence>
<sequence length="273" mass="29602">MLQTRFWSEMSWTDFRDADMAEVIAVLPVAAVEQHGPHLPVGVDHFIMDGYIEQVAARLPPELPVLFLPVQSVGCSIEHGDFPGALSLSAATAIRAWTEIAESVRRAGCRKLVLLNSHGGNSAILNVIAHDLRARLGMLAVLASWSRFGAPDGLFSENEKIHGVHAGDIETSLMLSFRPDLVRMEEAADFVPESIAIENEFNWLRVGRPTGFGWMSQDLSESGAMGDAGAAAARKGEACADYGATAFIELLQDIEGFDLDRLKQGPLGQASRF</sequence>
<organism evidence="6 7">
    <name type="scientific">Methylocella silvestris</name>
    <dbReference type="NCBI Taxonomy" id="199596"/>
    <lineage>
        <taxon>Bacteria</taxon>
        <taxon>Pseudomonadati</taxon>
        <taxon>Pseudomonadota</taxon>
        <taxon>Alphaproteobacteria</taxon>
        <taxon>Hyphomicrobiales</taxon>
        <taxon>Beijerinckiaceae</taxon>
        <taxon>Methylocella</taxon>
    </lineage>
</organism>
<name>A0A2J7TGI4_METSI</name>
<keyword evidence="2" id="KW-0479">Metal-binding</keyword>
<evidence type="ECO:0000256" key="4">
    <source>
        <dbReference type="ARBA" id="ARBA00022833"/>
    </source>
</evidence>
<dbReference type="SUPFAM" id="SSF102215">
    <property type="entry name" value="Creatininase"/>
    <property type="match status" value="1"/>
</dbReference>
<dbReference type="PANTHER" id="PTHR35005">
    <property type="entry name" value="3-DEHYDRO-SCYLLO-INOSOSE HYDROLASE"/>
    <property type="match status" value="1"/>
</dbReference>